<protein>
    <submittedName>
        <fullName evidence="1">Uncharacterized protein</fullName>
    </submittedName>
</protein>
<reference evidence="1 2" key="1">
    <citation type="submission" date="2019-06" db="EMBL/GenBank/DDBJ databases">
        <title>Genome Sequence of the Brown Rot Fungal Pathogen Monilinia fructicola.</title>
        <authorList>
            <person name="De Miccolis Angelini R.M."/>
            <person name="Landi L."/>
            <person name="Abate D."/>
            <person name="Pollastro S."/>
            <person name="Romanazzi G."/>
            <person name="Faretra F."/>
        </authorList>
    </citation>
    <scope>NUCLEOTIDE SEQUENCE [LARGE SCALE GENOMIC DNA]</scope>
    <source>
        <strain evidence="1 2">Mfrc123</strain>
    </source>
</reference>
<organism evidence="1 2">
    <name type="scientific">Monilinia fructicola</name>
    <name type="common">Brown rot fungus</name>
    <name type="synonym">Ciboria fructicola</name>
    <dbReference type="NCBI Taxonomy" id="38448"/>
    <lineage>
        <taxon>Eukaryota</taxon>
        <taxon>Fungi</taxon>
        <taxon>Dikarya</taxon>
        <taxon>Ascomycota</taxon>
        <taxon>Pezizomycotina</taxon>
        <taxon>Leotiomycetes</taxon>
        <taxon>Helotiales</taxon>
        <taxon>Sclerotiniaceae</taxon>
        <taxon>Monilinia</taxon>
    </lineage>
</organism>
<proteinExistence type="predicted"/>
<sequence>MPTKEMRVSTVSNMFDICLRNPTRSYILLFADPSWANATFTCQDLEVIYMLDNLNICTACMLLILE</sequence>
<dbReference type="Proteomes" id="UP000322873">
    <property type="component" value="Unassembled WGS sequence"/>
</dbReference>
<dbReference type="EMBL" id="VICG01000002">
    <property type="protein sequence ID" value="KAA8575117.1"/>
    <property type="molecule type" value="Genomic_DNA"/>
</dbReference>
<keyword evidence="2" id="KW-1185">Reference proteome</keyword>
<gene>
    <name evidence="1" type="ORF">EYC84_004329</name>
</gene>
<evidence type="ECO:0000313" key="1">
    <source>
        <dbReference type="EMBL" id="KAA8575117.1"/>
    </source>
</evidence>
<name>A0A5M9K2T0_MONFR</name>
<comment type="caution">
    <text evidence="1">The sequence shown here is derived from an EMBL/GenBank/DDBJ whole genome shotgun (WGS) entry which is preliminary data.</text>
</comment>
<evidence type="ECO:0000313" key="2">
    <source>
        <dbReference type="Proteomes" id="UP000322873"/>
    </source>
</evidence>
<dbReference type="AlphaFoldDB" id="A0A5M9K2T0"/>
<accession>A0A5M9K2T0</accession>